<organism evidence="1">
    <name type="scientific">Sigmofec virus UA08Rod_6476</name>
    <dbReference type="NCBI Taxonomy" id="2929231"/>
    <lineage>
        <taxon>Viruses</taxon>
        <taxon>Monodnaviria</taxon>
        <taxon>Sangervirae</taxon>
        <taxon>Phixviricota</taxon>
        <taxon>Malgrandaviricetes</taxon>
        <taxon>Petitvirales</taxon>
        <taxon>Microviridae</taxon>
    </lineage>
</organism>
<reference evidence="1" key="1">
    <citation type="submission" date="2022-02" db="EMBL/GenBank/DDBJ databases">
        <title>Towards deciphering the DNA virus diversity associated with rodent species in the families Cricetidae and Heteromyidae.</title>
        <authorList>
            <person name="Lund M."/>
            <person name="Larsen B.B."/>
            <person name="Gryseels S."/>
            <person name="Kraberger S."/>
            <person name="Rowsey D.M."/>
            <person name="Steger L."/>
            <person name="Yule K.M."/>
            <person name="Upham N.S."/>
            <person name="Worobey M."/>
            <person name="Van Doorslaer K."/>
            <person name="Varsani A."/>
        </authorList>
    </citation>
    <scope>NUCLEOTIDE SEQUENCE</scope>
    <source>
        <strain evidence="1">UA08Rod_6476</strain>
    </source>
</reference>
<proteinExistence type="predicted"/>
<name>A0A976N163_9VIRU</name>
<evidence type="ECO:0000313" key="1">
    <source>
        <dbReference type="EMBL" id="UPW40855.1"/>
    </source>
</evidence>
<protein>
    <submittedName>
        <fullName evidence="1">Uncharacterized protein</fullName>
    </submittedName>
</protein>
<accession>A0A976N163</accession>
<sequence>MIIHSNLVKSFRWAKHAKTFIDNRICLGDKLTLLDGDVFFTVYFDYESCVLVFELYANDRPSFFVGRVTIPFLRFMRLSLRQLLSMFDFDFFASDLEIIASDLIKVTCYD</sequence>
<dbReference type="EMBL" id="OM869508">
    <property type="protein sequence ID" value="UPW40855.1"/>
    <property type="molecule type" value="Genomic_DNA"/>
</dbReference>